<evidence type="ECO:0000313" key="8">
    <source>
        <dbReference type="EMBL" id="RGC17289.1"/>
    </source>
</evidence>
<dbReference type="InterPro" id="IPR007197">
    <property type="entry name" value="rSAM"/>
</dbReference>
<dbReference type="InterPro" id="IPR006158">
    <property type="entry name" value="Cobalamin-bd"/>
</dbReference>
<feature type="domain" description="Radical SAM core" evidence="7">
    <location>
        <begin position="169"/>
        <end position="398"/>
    </location>
</feature>
<evidence type="ECO:0000256" key="5">
    <source>
        <dbReference type="ARBA" id="ARBA00023014"/>
    </source>
</evidence>
<dbReference type="SFLD" id="SFLDG01082">
    <property type="entry name" value="B12-binding_domain_containing"/>
    <property type="match status" value="1"/>
</dbReference>
<dbReference type="OrthoDB" id="9801424at2"/>
<proteinExistence type="predicted"/>
<dbReference type="PROSITE" id="PS51918">
    <property type="entry name" value="RADICAL_SAM"/>
    <property type="match status" value="1"/>
</dbReference>
<dbReference type="PANTHER" id="PTHR43409">
    <property type="entry name" value="ANAEROBIC MAGNESIUM-PROTOPORPHYRIN IX MONOMETHYL ESTER CYCLASE-RELATED"/>
    <property type="match status" value="1"/>
</dbReference>
<evidence type="ECO:0000259" key="7">
    <source>
        <dbReference type="PROSITE" id="PS51918"/>
    </source>
</evidence>
<evidence type="ECO:0000259" key="6">
    <source>
        <dbReference type="PROSITE" id="PS51332"/>
    </source>
</evidence>
<dbReference type="SMART" id="SM00729">
    <property type="entry name" value="Elp3"/>
    <property type="match status" value="1"/>
</dbReference>
<dbReference type="Gene3D" id="3.40.50.280">
    <property type="entry name" value="Cobalamin-binding domain"/>
    <property type="match status" value="1"/>
</dbReference>
<dbReference type="PROSITE" id="PS51332">
    <property type="entry name" value="B12_BINDING"/>
    <property type="match status" value="1"/>
</dbReference>
<evidence type="ECO:0000256" key="1">
    <source>
        <dbReference type="ARBA" id="ARBA00001966"/>
    </source>
</evidence>
<dbReference type="GO" id="GO:0003824">
    <property type="term" value="F:catalytic activity"/>
    <property type="evidence" value="ECO:0007669"/>
    <property type="project" value="InterPro"/>
</dbReference>
<dbReference type="PANTHER" id="PTHR43409:SF16">
    <property type="entry name" value="SLR0320 PROTEIN"/>
    <property type="match status" value="1"/>
</dbReference>
<name>A0A3E2W168_CLOIN</name>
<sequence>MKKVLLTTCNAKYIHKNLALRWLYTTAPHKECVTIQEYTIKEHEEQIAKDILSRQPEVVCFSCYIWNIQLIRRVILLLKQQKSDLHILVGGPEVSYESFDLLDAGVDAISIGEGEQSVWEYISMLDQAQAYEIAGIYTRQFPNTEYRKTELAWLERFEAPYFMEMDAPGMDRQYFYLETSRGCPYGCTYCLSSADREVRMFSIEYIMGILERLKDSRVTQVKLLDRTFNADPKRALQIARYMNEHCTHQIFQFEIVAETLSEELLQFFCEEAVPGRFRFEIGVQSFHTQTLHSVGRIQNNERLKEVIQRLKASGALMHVDLIAGLPYEDLSSFQTSFDSLFSLQASELQLGILKLLKGTKLRSQRERYHFVFQETAPYDVTASAWLKKEEMRRIHACAEAVEKFWNSAACRSVITAILELHWYESAFALFMDLGQEYEKLPRPYQPYELFRCFYPLLNKQDERLVDAILLTQYYRNFKQKPHRFARPWVTLEKKKELLAFALKQGIANQDILFRYGVADIGYHKEAGYQLVLYNRNQQYPRQWFINEEMTEIKEMTR</sequence>
<dbReference type="RefSeq" id="WP_117442327.1">
    <property type="nucleotide sequence ID" value="NZ_JAJFEN010000007.1"/>
</dbReference>
<dbReference type="InterPro" id="IPR023404">
    <property type="entry name" value="rSAM_horseshoe"/>
</dbReference>
<organism evidence="8 9">
    <name type="scientific">Clostridium innocuum</name>
    <dbReference type="NCBI Taxonomy" id="1522"/>
    <lineage>
        <taxon>Bacteria</taxon>
        <taxon>Bacillati</taxon>
        <taxon>Bacillota</taxon>
        <taxon>Clostridia</taxon>
        <taxon>Eubacteriales</taxon>
        <taxon>Clostridiaceae</taxon>
        <taxon>Clostridium</taxon>
    </lineage>
</organism>
<dbReference type="Pfam" id="PF13311">
    <property type="entry name" value="DUF4080"/>
    <property type="match status" value="1"/>
</dbReference>
<keyword evidence="3" id="KW-0479">Metal-binding</keyword>
<dbReference type="InterPro" id="IPR051198">
    <property type="entry name" value="BchE-like"/>
</dbReference>
<dbReference type="CDD" id="cd01335">
    <property type="entry name" value="Radical_SAM"/>
    <property type="match status" value="1"/>
</dbReference>
<dbReference type="Proteomes" id="UP000260025">
    <property type="component" value="Unassembled WGS sequence"/>
</dbReference>
<evidence type="ECO:0000256" key="2">
    <source>
        <dbReference type="ARBA" id="ARBA00022691"/>
    </source>
</evidence>
<feature type="domain" description="B12-binding" evidence="6">
    <location>
        <begin position="2"/>
        <end position="132"/>
    </location>
</feature>
<dbReference type="CDD" id="cd02068">
    <property type="entry name" value="radical_SAM_B12_BD"/>
    <property type="match status" value="1"/>
</dbReference>
<comment type="caution">
    <text evidence="8">The sequence shown here is derived from an EMBL/GenBank/DDBJ whole genome shotgun (WGS) entry which is preliminary data.</text>
</comment>
<dbReference type="GO" id="GO:0046872">
    <property type="term" value="F:metal ion binding"/>
    <property type="evidence" value="ECO:0007669"/>
    <property type="project" value="UniProtKB-KW"/>
</dbReference>
<dbReference type="InterPro" id="IPR025288">
    <property type="entry name" value="DUF4080"/>
</dbReference>
<evidence type="ECO:0000256" key="3">
    <source>
        <dbReference type="ARBA" id="ARBA00022723"/>
    </source>
</evidence>
<dbReference type="InterPro" id="IPR058240">
    <property type="entry name" value="rSAM_sf"/>
</dbReference>
<accession>A0A3E2W168</accession>
<dbReference type="AlphaFoldDB" id="A0A3E2W168"/>
<evidence type="ECO:0000313" key="9">
    <source>
        <dbReference type="Proteomes" id="UP000260025"/>
    </source>
</evidence>
<keyword evidence="5" id="KW-0411">Iron-sulfur</keyword>
<reference evidence="8 9" key="1">
    <citation type="submission" date="2018-08" db="EMBL/GenBank/DDBJ databases">
        <title>A genome reference for cultivated species of the human gut microbiota.</title>
        <authorList>
            <person name="Zou Y."/>
            <person name="Xue W."/>
            <person name="Luo G."/>
        </authorList>
    </citation>
    <scope>NUCLEOTIDE SEQUENCE [LARGE SCALE GENOMIC DNA]</scope>
    <source>
        <strain evidence="8 9">OF01-2LB</strain>
    </source>
</reference>
<dbReference type="InterPro" id="IPR006638">
    <property type="entry name" value="Elp3/MiaA/NifB-like_rSAM"/>
</dbReference>
<protein>
    <submittedName>
        <fullName evidence="8">DUF4080 domain-containing protein</fullName>
    </submittedName>
</protein>
<dbReference type="GO" id="GO:0031419">
    <property type="term" value="F:cobalamin binding"/>
    <property type="evidence" value="ECO:0007669"/>
    <property type="project" value="InterPro"/>
</dbReference>
<comment type="cofactor">
    <cofactor evidence="1">
        <name>[4Fe-4S] cluster</name>
        <dbReference type="ChEBI" id="CHEBI:49883"/>
    </cofactor>
</comment>
<evidence type="ECO:0000256" key="4">
    <source>
        <dbReference type="ARBA" id="ARBA00023004"/>
    </source>
</evidence>
<dbReference type="EMBL" id="QVEV01000005">
    <property type="protein sequence ID" value="RGC17289.1"/>
    <property type="molecule type" value="Genomic_DNA"/>
</dbReference>
<dbReference type="GO" id="GO:0005829">
    <property type="term" value="C:cytosol"/>
    <property type="evidence" value="ECO:0007669"/>
    <property type="project" value="TreeGrafter"/>
</dbReference>
<dbReference type="SFLD" id="SFLDS00029">
    <property type="entry name" value="Radical_SAM"/>
    <property type="match status" value="1"/>
</dbReference>
<dbReference type="Pfam" id="PF02310">
    <property type="entry name" value="B12-binding"/>
    <property type="match status" value="1"/>
</dbReference>
<dbReference type="InterPro" id="IPR036724">
    <property type="entry name" value="Cobalamin-bd_sf"/>
</dbReference>
<dbReference type="GO" id="GO:0051536">
    <property type="term" value="F:iron-sulfur cluster binding"/>
    <property type="evidence" value="ECO:0007669"/>
    <property type="project" value="UniProtKB-KW"/>
</dbReference>
<keyword evidence="2" id="KW-0949">S-adenosyl-L-methionine</keyword>
<dbReference type="Pfam" id="PF04055">
    <property type="entry name" value="Radical_SAM"/>
    <property type="match status" value="1"/>
</dbReference>
<dbReference type="SUPFAM" id="SSF52242">
    <property type="entry name" value="Cobalamin (vitamin B12)-binding domain"/>
    <property type="match status" value="1"/>
</dbReference>
<dbReference type="Gene3D" id="3.80.30.20">
    <property type="entry name" value="tm_1862 like domain"/>
    <property type="match status" value="1"/>
</dbReference>
<gene>
    <name evidence="8" type="ORF">DXA38_05490</name>
</gene>
<dbReference type="SUPFAM" id="SSF102114">
    <property type="entry name" value="Radical SAM enzymes"/>
    <property type="match status" value="1"/>
</dbReference>
<keyword evidence="4" id="KW-0408">Iron</keyword>